<keyword evidence="3" id="KW-1185">Reference proteome</keyword>
<dbReference type="Pfam" id="PF12728">
    <property type="entry name" value="HTH_17"/>
    <property type="match status" value="1"/>
</dbReference>
<evidence type="ECO:0000313" key="2">
    <source>
        <dbReference type="EMBL" id="KJV35808.1"/>
    </source>
</evidence>
<dbReference type="EMBL" id="JZRB01000014">
    <property type="protein sequence ID" value="KJV35808.1"/>
    <property type="molecule type" value="Genomic_DNA"/>
</dbReference>
<protein>
    <recommendedName>
        <fullName evidence="1">GAF domain-containing protein</fullName>
    </recommendedName>
</protein>
<dbReference type="InterPro" id="IPR009061">
    <property type="entry name" value="DNA-bd_dom_put_sf"/>
</dbReference>
<dbReference type="PANTHER" id="PTHR43102:SF2">
    <property type="entry name" value="GAF DOMAIN-CONTAINING PROTEIN"/>
    <property type="match status" value="1"/>
</dbReference>
<dbReference type="InterPro" id="IPR003018">
    <property type="entry name" value="GAF"/>
</dbReference>
<dbReference type="SUPFAM" id="SSF46955">
    <property type="entry name" value="Putative DNA-binding domain"/>
    <property type="match status" value="1"/>
</dbReference>
<dbReference type="Gene3D" id="1.10.1660.10">
    <property type="match status" value="1"/>
</dbReference>
<dbReference type="Pfam" id="PF01590">
    <property type="entry name" value="GAF"/>
    <property type="match status" value="1"/>
</dbReference>
<proteinExistence type="predicted"/>
<feature type="domain" description="GAF" evidence="1">
    <location>
        <begin position="109"/>
        <end position="251"/>
    </location>
</feature>
<dbReference type="CDD" id="cd04762">
    <property type="entry name" value="HTH_MerR-trunc"/>
    <property type="match status" value="1"/>
</dbReference>
<name>A0A0F3KX57_9GAMM</name>
<dbReference type="PATRIC" id="fig|345309.4.peg.694"/>
<accession>A0A0F3KX57</accession>
<dbReference type="SMART" id="SM00065">
    <property type="entry name" value="GAF"/>
    <property type="match status" value="1"/>
</dbReference>
<dbReference type="SUPFAM" id="SSF55781">
    <property type="entry name" value="GAF domain-like"/>
    <property type="match status" value="1"/>
</dbReference>
<gene>
    <name evidence="2" type="ORF">VI08_07440</name>
</gene>
<organism evidence="2 3">
    <name type="scientific">Luteibacter yeojuensis</name>
    <dbReference type="NCBI Taxonomy" id="345309"/>
    <lineage>
        <taxon>Bacteria</taxon>
        <taxon>Pseudomonadati</taxon>
        <taxon>Pseudomonadota</taxon>
        <taxon>Gammaproteobacteria</taxon>
        <taxon>Lysobacterales</taxon>
        <taxon>Rhodanobacteraceae</taxon>
        <taxon>Luteibacter</taxon>
    </lineage>
</organism>
<dbReference type="PANTHER" id="PTHR43102">
    <property type="entry name" value="SLR1143 PROTEIN"/>
    <property type="match status" value="1"/>
</dbReference>
<dbReference type="NCBIfam" id="TIGR01764">
    <property type="entry name" value="excise"/>
    <property type="match status" value="1"/>
</dbReference>
<sequence length="253" mass="28032">MTQPNATSHIDDPTLTTRDAARLLGISVSTAQKWIESGALASWKTPGGHRRMRRSAVLALLEERTALAADPVAAMSPELRAERSPNYPVPDDEPARLRAVGRTGLLDTPPEPTFDRITWLAALIAGTPVSLITLLTSRRQFFKSHRGTRLTETPREWAFCGHAILDDDILLVEDARKDDRFRDNPLVTGHDHIVFYAGCPLRSPDGLALGTLCVIDSEPRQLDATQKEGLRALATIAEDEIRLYMAEHGRRWA</sequence>
<dbReference type="InterPro" id="IPR029016">
    <property type="entry name" value="GAF-like_dom_sf"/>
</dbReference>
<dbReference type="InterPro" id="IPR010093">
    <property type="entry name" value="SinI_DNA-bd"/>
</dbReference>
<dbReference type="AlphaFoldDB" id="A0A0F3KX57"/>
<comment type="caution">
    <text evidence="2">The sequence shown here is derived from an EMBL/GenBank/DDBJ whole genome shotgun (WGS) entry which is preliminary data.</text>
</comment>
<evidence type="ECO:0000259" key="1">
    <source>
        <dbReference type="SMART" id="SM00065"/>
    </source>
</evidence>
<dbReference type="Proteomes" id="UP000033651">
    <property type="component" value="Unassembled WGS sequence"/>
</dbReference>
<reference evidence="2 3" key="1">
    <citation type="submission" date="2015-03" db="EMBL/GenBank/DDBJ databases">
        <title>Draft genome sequence of Luteibacter yeojuensis strain SU11.</title>
        <authorList>
            <person name="Sulaiman J."/>
            <person name="Priya K."/>
            <person name="Chan K.-G."/>
        </authorList>
    </citation>
    <scope>NUCLEOTIDE SEQUENCE [LARGE SCALE GENOMIC DNA]</scope>
    <source>
        <strain evidence="2 3">SU11</strain>
    </source>
</reference>
<dbReference type="RefSeq" id="WP_045828905.1">
    <property type="nucleotide sequence ID" value="NZ_JZRB01000014.1"/>
</dbReference>
<dbReference type="GO" id="GO:0003677">
    <property type="term" value="F:DNA binding"/>
    <property type="evidence" value="ECO:0007669"/>
    <property type="project" value="InterPro"/>
</dbReference>
<evidence type="ECO:0000313" key="3">
    <source>
        <dbReference type="Proteomes" id="UP000033651"/>
    </source>
</evidence>
<dbReference type="InterPro" id="IPR041657">
    <property type="entry name" value="HTH_17"/>
</dbReference>
<dbReference type="Gene3D" id="3.30.450.40">
    <property type="match status" value="1"/>
</dbReference>